<feature type="compositionally biased region" description="Basic residues" evidence="1">
    <location>
        <begin position="8"/>
        <end position="24"/>
    </location>
</feature>
<dbReference type="Proteomes" id="UP000503540">
    <property type="component" value="Chromosome"/>
</dbReference>
<evidence type="ECO:0000313" key="3">
    <source>
        <dbReference type="Proteomes" id="UP000503540"/>
    </source>
</evidence>
<reference evidence="2 3" key="1">
    <citation type="journal article" date="2019" name="ACS Chem. Biol.">
        <title>Identification and Mobilization of a Cryptic Antibiotic Biosynthesis Gene Locus from a Human-Pathogenic Nocardia Isolate.</title>
        <authorList>
            <person name="Herisse M."/>
            <person name="Ishida K."/>
            <person name="Porter J.L."/>
            <person name="Howden B."/>
            <person name="Hertweck C."/>
            <person name="Stinear T.P."/>
            <person name="Pidot S.J."/>
        </authorList>
    </citation>
    <scope>NUCLEOTIDE SEQUENCE [LARGE SCALE GENOMIC DNA]</scope>
    <source>
        <strain evidence="2 3">AUSMDU00012717</strain>
    </source>
</reference>
<sequence>MSWSPRARSARPARHMRTRNRHRIVQGFRGTRRPGDGSAESLVPQGGRSAGPAALRRFGAAARGLLWWFNGILGGQDYQRYVAHLRRQHPGRPVPTEREYWRTRHADADNNPTNRCC</sequence>
<name>A0A6G9YRE6_9NOCA</name>
<dbReference type="InterPro" id="IPR007423">
    <property type="entry name" value="Sel_put"/>
</dbReference>
<evidence type="ECO:0000313" key="2">
    <source>
        <dbReference type="EMBL" id="QIS15473.1"/>
    </source>
</evidence>
<proteinExistence type="predicted"/>
<gene>
    <name evidence="2" type="ORF">F5544_38250</name>
</gene>
<keyword evidence="3" id="KW-1185">Reference proteome</keyword>
<dbReference type="AlphaFoldDB" id="A0A6G9YRE6"/>
<dbReference type="KEGG" id="nah:F5544_38250"/>
<accession>A0A6G9YRE6</accession>
<organism evidence="2 3">
    <name type="scientific">Nocardia arthritidis</name>
    <dbReference type="NCBI Taxonomy" id="228602"/>
    <lineage>
        <taxon>Bacteria</taxon>
        <taxon>Bacillati</taxon>
        <taxon>Actinomycetota</taxon>
        <taxon>Actinomycetes</taxon>
        <taxon>Mycobacteriales</taxon>
        <taxon>Nocardiaceae</taxon>
        <taxon>Nocardia</taxon>
    </lineage>
</organism>
<feature type="region of interest" description="Disordered" evidence="1">
    <location>
        <begin position="1"/>
        <end position="50"/>
    </location>
</feature>
<protein>
    <submittedName>
        <fullName evidence="2">Putative selenoprotein</fullName>
    </submittedName>
</protein>
<dbReference type="EMBL" id="CP046172">
    <property type="protein sequence ID" value="QIS15473.1"/>
    <property type="molecule type" value="Genomic_DNA"/>
</dbReference>
<evidence type="ECO:0000256" key="1">
    <source>
        <dbReference type="SAM" id="MobiDB-lite"/>
    </source>
</evidence>
<dbReference type="Pfam" id="PF04328">
    <property type="entry name" value="Sel_put"/>
    <property type="match status" value="1"/>
</dbReference>